<keyword evidence="3" id="KW-1185">Reference proteome</keyword>
<dbReference type="GO" id="GO:0003700">
    <property type="term" value="F:DNA-binding transcription factor activity"/>
    <property type="evidence" value="ECO:0007669"/>
    <property type="project" value="InterPro"/>
</dbReference>
<organism evidence="2 3">
    <name type="scientific">Kushneria sinocarnis</name>
    <dbReference type="NCBI Taxonomy" id="595502"/>
    <lineage>
        <taxon>Bacteria</taxon>
        <taxon>Pseudomonadati</taxon>
        <taxon>Pseudomonadota</taxon>
        <taxon>Gammaproteobacteria</taxon>
        <taxon>Oceanospirillales</taxon>
        <taxon>Halomonadaceae</taxon>
        <taxon>Kushneria</taxon>
    </lineage>
</organism>
<dbReference type="OrthoDB" id="9800709at2"/>
<dbReference type="InterPro" id="IPR036390">
    <property type="entry name" value="WH_DNA-bd_sf"/>
</dbReference>
<dbReference type="RefSeq" id="WP_121171814.1">
    <property type="nucleotide sequence ID" value="NZ_RBIN01000002.1"/>
</dbReference>
<dbReference type="InterPro" id="IPR000847">
    <property type="entry name" value="LysR_HTH_N"/>
</dbReference>
<reference evidence="2 3" key="1">
    <citation type="submission" date="2018-10" db="EMBL/GenBank/DDBJ databases">
        <title>Genomic Encyclopedia of Type Strains, Phase IV (KMG-IV): sequencing the most valuable type-strain genomes for metagenomic binning, comparative biology and taxonomic classification.</title>
        <authorList>
            <person name="Goeker M."/>
        </authorList>
    </citation>
    <scope>NUCLEOTIDE SEQUENCE [LARGE SCALE GENOMIC DNA]</scope>
    <source>
        <strain evidence="2 3">DSM 23229</strain>
    </source>
</reference>
<dbReference type="PANTHER" id="PTHR30432">
    <property type="entry name" value="TRANSCRIPTIONAL REGULATOR MODE"/>
    <property type="match status" value="1"/>
</dbReference>
<evidence type="ECO:0000313" key="3">
    <source>
        <dbReference type="Proteomes" id="UP000281975"/>
    </source>
</evidence>
<dbReference type="EMBL" id="RBIN01000002">
    <property type="protein sequence ID" value="RKR06820.1"/>
    <property type="molecule type" value="Genomic_DNA"/>
</dbReference>
<feature type="domain" description="HTH lysR-type" evidence="1">
    <location>
        <begin position="37"/>
        <end position="92"/>
    </location>
</feature>
<evidence type="ECO:0000313" key="2">
    <source>
        <dbReference type="EMBL" id="RKR06820.1"/>
    </source>
</evidence>
<dbReference type="AlphaFoldDB" id="A0A420WZY5"/>
<comment type="caution">
    <text evidence="2">The sequence shown here is derived from an EMBL/GenBank/DDBJ whole genome shotgun (WGS) entry which is preliminary data.</text>
</comment>
<protein>
    <submittedName>
        <fullName evidence="2">Molybdate transport system regulatory protein</fullName>
    </submittedName>
</protein>
<name>A0A420WZY5_9GAMM</name>
<gene>
    <name evidence="2" type="ORF">C7446_0819</name>
</gene>
<dbReference type="Proteomes" id="UP000281975">
    <property type="component" value="Unassembled WGS sequence"/>
</dbReference>
<sequence>MTHTPLTETTTPYIRLRLVLAPGLVFGPGKADLLAGIERTGSISAASRAMGMSYRKAWQLMETLNSHFVSPVVETRTGGVRQGGARLTPFGRDLLGRYQQLEARARADADPTLTYLTGQLKSDPPD</sequence>
<proteinExistence type="predicted"/>
<dbReference type="PANTHER" id="PTHR30432:SF1">
    <property type="entry name" value="DNA-BINDING TRANSCRIPTIONAL DUAL REGULATOR MODE"/>
    <property type="match status" value="1"/>
</dbReference>
<dbReference type="InterPro" id="IPR036388">
    <property type="entry name" value="WH-like_DNA-bd_sf"/>
</dbReference>
<dbReference type="Gene3D" id="1.10.10.10">
    <property type="entry name" value="Winged helix-like DNA-binding domain superfamily/Winged helix DNA-binding domain"/>
    <property type="match status" value="1"/>
</dbReference>
<dbReference type="InterPro" id="IPR051815">
    <property type="entry name" value="Molybdate_resp_trans_reg"/>
</dbReference>
<dbReference type="SUPFAM" id="SSF46785">
    <property type="entry name" value="Winged helix' DNA-binding domain"/>
    <property type="match status" value="1"/>
</dbReference>
<evidence type="ECO:0000259" key="1">
    <source>
        <dbReference type="Pfam" id="PF00126"/>
    </source>
</evidence>
<dbReference type="Pfam" id="PF00126">
    <property type="entry name" value="HTH_1"/>
    <property type="match status" value="1"/>
</dbReference>
<accession>A0A420WZY5</accession>